<feature type="compositionally biased region" description="Low complexity" evidence="1">
    <location>
        <begin position="50"/>
        <end position="70"/>
    </location>
</feature>
<dbReference type="PANTHER" id="PTHR35466">
    <property type="entry name" value="SERINE/ARGININE REPETITIVE MATRIX PROTEIN 1"/>
    <property type="match status" value="1"/>
</dbReference>
<protein>
    <submittedName>
        <fullName evidence="2">Uncharacterized protein</fullName>
    </submittedName>
</protein>
<gene>
    <name evidence="2" type="ORF">U9M48_011131</name>
</gene>
<dbReference type="AlphaFoldDB" id="A0AAQ3WGV4"/>
<name>A0AAQ3WGV4_PASNO</name>
<accession>A0AAQ3WGV4</accession>
<reference evidence="2 3" key="1">
    <citation type="submission" date="2024-02" db="EMBL/GenBank/DDBJ databases">
        <title>High-quality chromosome-scale genome assembly of Pensacola bahiagrass (Paspalum notatum Flugge var. saurae).</title>
        <authorList>
            <person name="Vega J.M."/>
            <person name="Podio M."/>
            <person name="Orjuela J."/>
            <person name="Siena L.A."/>
            <person name="Pessino S.C."/>
            <person name="Combes M.C."/>
            <person name="Mariac C."/>
            <person name="Albertini E."/>
            <person name="Pupilli F."/>
            <person name="Ortiz J.P.A."/>
            <person name="Leblanc O."/>
        </authorList>
    </citation>
    <scope>NUCLEOTIDE SEQUENCE [LARGE SCALE GENOMIC DNA]</scope>
    <source>
        <strain evidence="2">R1</strain>
        <tissue evidence="2">Leaf</tissue>
    </source>
</reference>
<dbReference type="InterPro" id="IPR007789">
    <property type="entry name" value="DUF688"/>
</dbReference>
<evidence type="ECO:0000313" key="3">
    <source>
        <dbReference type="Proteomes" id="UP001341281"/>
    </source>
</evidence>
<dbReference type="EMBL" id="CP144746">
    <property type="protein sequence ID" value="WVZ61221.1"/>
    <property type="molecule type" value="Genomic_DNA"/>
</dbReference>
<dbReference type="PANTHER" id="PTHR35466:SF4">
    <property type="entry name" value="EXPRESSED PROTEIN"/>
    <property type="match status" value="1"/>
</dbReference>
<proteinExistence type="predicted"/>
<evidence type="ECO:0000256" key="1">
    <source>
        <dbReference type="SAM" id="MobiDB-lite"/>
    </source>
</evidence>
<dbReference type="Proteomes" id="UP001341281">
    <property type="component" value="Chromosome 02"/>
</dbReference>
<organism evidence="2 3">
    <name type="scientific">Paspalum notatum var. saurae</name>
    <dbReference type="NCBI Taxonomy" id="547442"/>
    <lineage>
        <taxon>Eukaryota</taxon>
        <taxon>Viridiplantae</taxon>
        <taxon>Streptophyta</taxon>
        <taxon>Embryophyta</taxon>
        <taxon>Tracheophyta</taxon>
        <taxon>Spermatophyta</taxon>
        <taxon>Magnoliopsida</taxon>
        <taxon>Liliopsida</taxon>
        <taxon>Poales</taxon>
        <taxon>Poaceae</taxon>
        <taxon>PACMAD clade</taxon>
        <taxon>Panicoideae</taxon>
        <taxon>Andropogonodae</taxon>
        <taxon>Paspaleae</taxon>
        <taxon>Paspalinae</taxon>
        <taxon>Paspalum</taxon>
    </lineage>
</organism>
<evidence type="ECO:0000313" key="2">
    <source>
        <dbReference type="EMBL" id="WVZ61221.1"/>
    </source>
</evidence>
<feature type="region of interest" description="Disordered" evidence="1">
    <location>
        <begin position="1"/>
        <end position="85"/>
    </location>
</feature>
<sequence>MALDESFKRPGTIPFKWEVQPGIPKEEAPPAAGASSTPATPRLAPPPAARPSALAPASCRRRTSSSVAPAPVSPPSHRRSMSARFATSLALPFTRRTRRGRPNDGVDFCLLYSDEIA</sequence>
<dbReference type="Pfam" id="PF05097">
    <property type="entry name" value="DUF688"/>
    <property type="match status" value="1"/>
</dbReference>
<feature type="compositionally biased region" description="Low complexity" evidence="1">
    <location>
        <begin position="29"/>
        <end position="42"/>
    </location>
</feature>
<keyword evidence="3" id="KW-1185">Reference proteome</keyword>